<keyword evidence="3" id="KW-0862">Zinc</keyword>
<evidence type="ECO:0000256" key="3">
    <source>
        <dbReference type="ARBA" id="ARBA00022833"/>
    </source>
</evidence>
<dbReference type="Pfam" id="PF04434">
    <property type="entry name" value="SWIM"/>
    <property type="match status" value="1"/>
</dbReference>
<evidence type="ECO:0000256" key="2">
    <source>
        <dbReference type="ARBA" id="ARBA00022771"/>
    </source>
</evidence>
<feature type="region of interest" description="Disordered" evidence="5">
    <location>
        <begin position="109"/>
        <end position="134"/>
    </location>
</feature>
<gene>
    <name evidence="7" type="ORF">MTR67_045313</name>
</gene>
<dbReference type="PANTHER" id="PTHR31973">
    <property type="entry name" value="POLYPROTEIN, PUTATIVE-RELATED"/>
    <property type="match status" value="1"/>
</dbReference>
<dbReference type="EMBL" id="CP133621">
    <property type="protein sequence ID" value="WMV51928.1"/>
    <property type="molecule type" value="Genomic_DNA"/>
</dbReference>
<feature type="compositionally biased region" description="Basic residues" evidence="5">
    <location>
        <begin position="116"/>
        <end position="125"/>
    </location>
</feature>
<evidence type="ECO:0000256" key="1">
    <source>
        <dbReference type="ARBA" id="ARBA00022723"/>
    </source>
</evidence>
<accession>A0AAF0UV60</accession>
<dbReference type="InterPro" id="IPR006564">
    <property type="entry name" value="Znf_PMZ"/>
</dbReference>
<evidence type="ECO:0000256" key="4">
    <source>
        <dbReference type="PROSITE-ProRule" id="PRU00325"/>
    </source>
</evidence>
<keyword evidence="2 4" id="KW-0863">Zinc-finger</keyword>
<dbReference type="AlphaFoldDB" id="A0AAF0UV60"/>
<keyword evidence="8" id="KW-1185">Reference proteome</keyword>
<dbReference type="PANTHER" id="PTHR31973:SF197">
    <property type="entry name" value="SWIM-TYPE DOMAIN-CONTAINING PROTEIN"/>
    <property type="match status" value="1"/>
</dbReference>
<dbReference type="Proteomes" id="UP001234989">
    <property type="component" value="Chromosome 10"/>
</dbReference>
<keyword evidence="1" id="KW-0479">Metal-binding</keyword>
<sequence length="186" mass="21286">MDFKILQQNINKSMQCNISWNGERVFEVVDKGFTHYVDIVRRTCSCRAWQLKGIPCPHGVAALHYKQNEPIHYVASCYNKETYLRTYEYVIQPMNNMNMWPPSVNPTVQPPPVKQLPRRPSKARRKEVNETNRTGKLNKCGAVMTCSNCHTKGHNKRGCHILPTVPTQTATTFTQAQVNVSIVINI</sequence>
<reference evidence="7" key="1">
    <citation type="submission" date="2023-08" db="EMBL/GenBank/DDBJ databases">
        <title>A de novo genome assembly of Solanum verrucosum Schlechtendal, a Mexican diploid species geographically isolated from the other diploid A-genome species in potato relatives.</title>
        <authorList>
            <person name="Hosaka K."/>
        </authorList>
    </citation>
    <scope>NUCLEOTIDE SEQUENCE</scope>
    <source>
        <tissue evidence="7">Young leaves</tissue>
    </source>
</reference>
<evidence type="ECO:0000256" key="5">
    <source>
        <dbReference type="SAM" id="MobiDB-lite"/>
    </source>
</evidence>
<name>A0AAF0UV60_SOLVR</name>
<evidence type="ECO:0000313" key="7">
    <source>
        <dbReference type="EMBL" id="WMV51928.1"/>
    </source>
</evidence>
<proteinExistence type="predicted"/>
<feature type="domain" description="SWIM-type" evidence="6">
    <location>
        <begin position="33"/>
        <end position="67"/>
    </location>
</feature>
<dbReference type="PROSITE" id="PS50966">
    <property type="entry name" value="ZF_SWIM"/>
    <property type="match status" value="1"/>
</dbReference>
<evidence type="ECO:0000259" key="6">
    <source>
        <dbReference type="PROSITE" id="PS50966"/>
    </source>
</evidence>
<organism evidence="7 8">
    <name type="scientific">Solanum verrucosum</name>
    <dbReference type="NCBI Taxonomy" id="315347"/>
    <lineage>
        <taxon>Eukaryota</taxon>
        <taxon>Viridiplantae</taxon>
        <taxon>Streptophyta</taxon>
        <taxon>Embryophyta</taxon>
        <taxon>Tracheophyta</taxon>
        <taxon>Spermatophyta</taxon>
        <taxon>Magnoliopsida</taxon>
        <taxon>eudicotyledons</taxon>
        <taxon>Gunneridae</taxon>
        <taxon>Pentapetalae</taxon>
        <taxon>asterids</taxon>
        <taxon>lamiids</taxon>
        <taxon>Solanales</taxon>
        <taxon>Solanaceae</taxon>
        <taxon>Solanoideae</taxon>
        <taxon>Solaneae</taxon>
        <taxon>Solanum</taxon>
    </lineage>
</organism>
<dbReference type="SMART" id="SM00575">
    <property type="entry name" value="ZnF_PMZ"/>
    <property type="match status" value="1"/>
</dbReference>
<dbReference type="GO" id="GO:0008270">
    <property type="term" value="F:zinc ion binding"/>
    <property type="evidence" value="ECO:0007669"/>
    <property type="project" value="UniProtKB-KW"/>
</dbReference>
<dbReference type="InterPro" id="IPR007527">
    <property type="entry name" value="Znf_SWIM"/>
</dbReference>
<protein>
    <recommendedName>
        <fullName evidence="6">SWIM-type domain-containing protein</fullName>
    </recommendedName>
</protein>
<evidence type="ECO:0000313" key="8">
    <source>
        <dbReference type="Proteomes" id="UP001234989"/>
    </source>
</evidence>